<dbReference type="PANTHER" id="PTHR35851:SF1">
    <property type="entry name" value="CELL DIVISION PROTEIN FTSQ"/>
    <property type="match status" value="1"/>
</dbReference>
<dbReference type="PANTHER" id="PTHR35851">
    <property type="entry name" value="CELL DIVISION PROTEIN FTSQ"/>
    <property type="match status" value="1"/>
</dbReference>
<reference evidence="12" key="1">
    <citation type="journal article" date="2021" name="ISME J.">
        <title>Genomic evolution of the class Acidithiobacillia: deep-branching Proteobacteria living in extreme acidic conditions.</title>
        <authorList>
            <person name="Moya-Beltran A."/>
            <person name="Beard S."/>
            <person name="Rojas-Villalobos C."/>
            <person name="Issotta F."/>
            <person name="Gallardo Y."/>
            <person name="Ulloa R."/>
            <person name="Giaveno A."/>
            <person name="Degli Esposti M."/>
            <person name="Johnson D.B."/>
            <person name="Quatrini R."/>
        </authorList>
    </citation>
    <scope>NUCLEOTIDE SEQUENCE</scope>
    <source>
        <strain evidence="12">VAN18-1</strain>
    </source>
</reference>
<accession>A0AAE3CJF8</accession>
<evidence type="ECO:0000313" key="13">
    <source>
        <dbReference type="Proteomes" id="UP001197378"/>
    </source>
</evidence>
<dbReference type="AlphaFoldDB" id="A0AAE3CJF8"/>
<comment type="similarity">
    <text evidence="9">Belongs to the FtsQ/DivIB family. FtsQ subfamily.</text>
</comment>
<gene>
    <name evidence="9" type="primary">ftsQ</name>
    <name evidence="12" type="ORF">HFQ13_05950</name>
</gene>
<keyword evidence="6 9" id="KW-1133">Transmembrane helix</keyword>
<dbReference type="PROSITE" id="PS51779">
    <property type="entry name" value="POTRA"/>
    <property type="match status" value="1"/>
</dbReference>
<evidence type="ECO:0000259" key="11">
    <source>
        <dbReference type="PROSITE" id="PS51779"/>
    </source>
</evidence>
<evidence type="ECO:0000256" key="8">
    <source>
        <dbReference type="ARBA" id="ARBA00023306"/>
    </source>
</evidence>
<feature type="region of interest" description="Disordered" evidence="10">
    <location>
        <begin position="9"/>
        <end position="34"/>
    </location>
</feature>
<protein>
    <recommendedName>
        <fullName evidence="9">Cell division protein FtsQ</fullName>
    </recommendedName>
</protein>
<evidence type="ECO:0000256" key="10">
    <source>
        <dbReference type="SAM" id="MobiDB-lite"/>
    </source>
</evidence>
<name>A0AAE3CJF8_9PROT</name>
<keyword evidence="2 9" id="KW-1003">Cell membrane</keyword>
<dbReference type="Gene3D" id="3.40.50.11690">
    <property type="entry name" value="Cell division protein FtsQ/DivIB"/>
    <property type="match status" value="1"/>
</dbReference>
<evidence type="ECO:0000256" key="9">
    <source>
        <dbReference type="HAMAP-Rule" id="MF_00911"/>
    </source>
</evidence>
<keyword evidence="4 9" id="KW-0132">Cell division</keyword>
<dbReference type="Pfam" id="PF03799">
    <property type="entry name" value="FtsQ_DivIB_C"/>
    <property type="match status" value="1"/>
</dbReference>
<feature type="domain" description="POTRA" evidence="11">
    <location>
        <begin position="73"/>
        <end position="144"/>
    </location>
</feature>
<dbReference type="InterPro" id="IPR005548">
    <property type="entry name" value="Cell_div_FtsQ/DivIB_C"/>
</dbReference>
<evidence type="ECO:0000256" key="6">
    <source>
        <dbReference type="ARBA" id="ARBA00022989"/>
    </source>
</evidence>
<dbReference type="GO" id="GO:0032153">
    <property type="term" value="C:cell division site"/>
    <property type="evidence" value="ECO:0007669"/>
    <property type="project" value="UniProtKB-UniRule"/>
</dbReference>
<evidence type="ECO:0000256" key="4">
    <source>
        <dbReference type="ARBA" id="ARBA00022618"/>
    </source>
</evidence>
<comment type="subcellular location">
    <subcellularLocation>
        <location evidence="9">Cell inner membrane</location>
        <topology evidence="9">Single-pass type II membrane protein</topology>
    </subcellularLocation>
    <subcellularLocation>
        <location evidence="1">Membrane</location>
    </subcellularLocation>
    <text evidence="9">Localizes to the division septum.</text>
</comment>
<dbReference type="EMBL" id="JAAXYO010000066">
    <property type="protein sequence ID" value="MBU2787746.1"/>
    <property type="molecule type" value="Genomic_DNA"/>
</dbReference>
<evidence type="ECO:0000313" key="12">
    <source>
        <dbReference type="EMBL" id="MBU2787746.1"/>
    </source>
</evidence>
<evidence type="ECO:0000256" key="2">
    <source>
        <dbReference type="ARBA" id="ARBA00022475"/>
    </source>
</evidence>
<dbReference type="Pfam" id="PF08478">
    <property type="entry name" value="POTRA_1"/>
    <property type="match status" value="1"/>
</dbReference>
<dbReference type="HAMAP" id="MF_00911">
    <property type="entry name" value="FtsQ_subfam"/>
    <property type="match status" value="1"/>
</dbReference>
<sequence>MVSAIRDLQGYRREPVAKAPPPQESQKPAAAIAPSRPFPWGKTLRASLGGGLLLALGFGALQAWDWVRQPALMPIATIHIEGLSSKIPVYRINRAIAPFLGQGFLWVNLTQVRDALQQVPWVANADVRRVWPDRIAIDLQGVQPVARWLGGAGEVLGKDGKVYPVPANEIPQQLPALFGPADAGLQMLQERQKLDQTLAPLHLQVRALELDPRGGWRCILSNGVRLVLGREKIMEGVQRWVSVAPEIKQYLVPGASMDLRYNNGFAVALPEAASTSVSEGSAAPRSERK</sequence>
<evidence type="ECO:0000256" key="5">
    <source>
        <dbReference type="ARBA" id="ARBA00022692"/>
    </source>
</evidence>
<dbReference type="InterPro" id="IPR026579">
    <property type="entry name" value="FtsQ"/>
</dbReference>
<keyword evidence="7 9" id="KW-0472">Membrane</keyword>
<evidence type="ECO:0000256" key="1">
    <source>
        <dbReference type="ARBA" id="ARBA00004370"/>
    </source>
</evidence>
<evidence type="ECO:0000256" key="3">
    <source>
        <dbReference type="ARBA" id="ARBA00022519"/>
    </source>
</evidence>
<organism evidence="12 13">
    <name type="scientific">Igneacidithiobacillus copahuensis</name>
    <dbReference type="NCBI Taxonomy" id="2724909"/>
    <lineage>
        <taxon>Bacteria</taxon>
        <taxon>Pseudomonadati</taxon>
        <taxon>Pseudomonadota</taxon>
        <taxon>Acidithiobacillia</taxon>
        <taxon>Acidithiobacillales</taxon>
        <taxon>Acidithiobacillaceae</taxon>
        <taxon>Igneacidithiobacillus</taxon>
    </lineage>
</organism>
<dbReference type="GO" id="GO:0043093">
    <property type="term" value="P:FtsZ-dependent cytokinesis"/>
    <property type="evidence" value="ECO:0007669"/>
    <property type="project" value="UniProtKB-UniRule"/>
</dbReference>
<keyword evidence="3 9" id="KW-0997">Cell inner membrane</keyword>
<dbReference type="GO" id="GO:0005886">
    <property type="term" value="C:plasma membrane"/>
    <property type="evidence" value="ECO:0007669"/>
    <property type="project" value="UniProtKB-SubCell"/>
</dbReference>
<comment type="function">
    <text evidence="9">Essential cell division protein.</text>
</comment>
<evidence type="ECO:0000256" key="7">
    <source>
        <dbReference type="ARBA" id="ARBA00023136"/>
    </source>
</evidence>
<dbReference type="Proteomes" id="UP001197378">
    <property type="component" value="Unassembled WGS sequence"/>
</dbReference>
<dbReference type="InterPro" id="IPR034746">
    <property type="entry name" value="POTRA"/>
</dbReference>
<keyword evidence="13" id="KW-1185">Reference proteome</keyword>
<keyword evidence="8 9" id="KW-0131">Cell cycle</keyword>
<dbReference type="InterPro" id="IPR013685">
    <property type="entry name" value="POTRA_FtsQ_type"/>
</dbReference>
<keyword evidence="5 9" id="KW-0812">Transmembrane</keyword>
<proteinExistence type="inferred from homology"/>
<dbReference type="RefSeq" id="WP_215873054.1">
    <property type="nucleotide sequence ID" value="NZ_JAAXYO010000066.1"/>
</dbReference>
<dbReference type="GO" id="GO:0090529">
    <property type="term" value="P:cell septum assembly"/>
    <property type="evidence" value="ECO:0007669"/>
    <property type="project" value="InterPro"/>
</dbReference>
<dbReference type="InterPro" id="IPR045335">
    <property type="entry name" value="FtsQ_C_sf"/>
</dbReference>
<comment type="caution">
    <text evidence="12">The sequence shown here is derived from an EMBL/GenBank/DDBJ whole genome shotgun (WGS) entry which is preliminary data.</text>
</comment>
<dbReference type="Gene3D" id="3.10.20.310">
    <property type="entry name" value="membrane protein fhac"/>
    <property type="match status" value="1"/>
</dbReference>